<dbReference type="FunFam" id="1.20.5.170:FF:000058">
    <property type="entry name" value="Intermediate filament protein B"/>
    <property type="match status" value="1"/>
</dbReference>
<feature type="compositionally biased region" description="Polar residues" evidence="7">
    <location>
        <begin position="441"/>
        <end position="450"/>
    </location>
</feature>
<feature type="region of interest" description="Disordered" evidence="7">
    <location>
        <begin position="406"/>
        <end position="450"/>
    </location>
</feature>
<sequence length="597" mass="69097">MSSKTRKSTASTSQQHSERVSEERTTPTKKGTPLSPARVTRLEEKKQLQNLNDRLAIYIERVRYLENENSRLVSQATTQEERIIEEVHKSKVLYENEVSKLRDLTDELSAQKAQAILELKNLRSDYVDLENKFKKREKEFAASEKKSSELEANNQGLQNENKHLTIEIQKLEDKIKESEQECKSLSGVLKALQTESDKKTLEITDLHNKMQSLQEELAFKEIVHEKELSESRVFKTVEMSSIDSSIREDYDQRLADSLKDLRDQYETQMKMSSEEILSMYETKFANLKKEFEQRNKSTKVRDEEVLIMRSKIDSLSSQVNELETLNDSLKHRIKDVENLLAQEREWHSIAMSSKEEELKSLRDEAQKQLSEYQDLLGIKVALDLEIAAYRKLLEGEEARLNISREELSTGESARRSTPRRTPLRSTKRKRAYFESGEKSVSDSQVTASATSDVEIHDHDPEGKYIKLYNKGSTEIPLGGWQLIRRAGEQETIYKFHRTTVIKSNSYITVWSSDAGAVHNPPTDFVMKGQRWFVADSMSSVLLNNNGEEMAVRETSKKYLKSLEQRVFDTSSYPSEYTPEEIFHQQGDFKRGERCIIM</sequence>
<dbReference type="Gene3D" id="1.20.5.170">
    <property type="match status" value="1"/>
</dbReference>
<reference evidence="10 11" key="1">
    <citation type="submission" date="2021-06" db="EMBL/GenBank/DDBJ databases">
        <title>Caerostris darwini draft genome.</title>
        <authorList>
            <person name="Kono N."/>
            <person name="Arakawa K."/>
        </authorList>
    </citation>
    <scope>NUCLEOTIDE SEQUENCE [LARGE SCALE GENOMIC DNA]</scope>
</reference>
<dbReference type="Gene3D" id="2.60.40.1260">
    <property type="entry name" value="Lamin Tail domain"/>
    <property type="match status" value="1"/>
</dbReference>
<accession>A0AAV4NYM2</accession>
<dbReference type="GO" id="GO:0090435">
    <property type="term" value="P:protein localization to nuclear envelope"/>
    <property type="evidence" value="ECO:0007669"/>
    <property type="project" value="TreeGrafter"/>
</dbReference>
<feature type="compositionally biased region" description="Basic and acidic residues" evidence="7">
    <location>
        <begin position="16"/>
        <end position="26"/>
    </location>
</feature>
<dbReference type="PANTHER" id="PTHR45721:SF11">
    <property type="entry name" value="LAMIN DM0-RELATED"/>
    <property type="match status" value="1"/>
</dbReference>
<keyword evidence="1 5" id="KW-0403">Intermediate filament</keyword>
<evidence type="ECO:0000256" key="3">
    <source>
        <dbReference type="ARBA" id="ARBA00023242"/>
    </source>
</evidence>
<dbReference type="SUPFAM" id="SSF64593">
    <property type="entry name" value="Intermediate filament protein, coiled coil region"/>
    <property type="match status" value="2"/>
</dbReference>
<evidence type="ECO:0000256" key="1">
    <source>
        <dbReference type="ARBA" id="ARBA00022754"/>
    </source>
</evidence>
<dbReference type="PROSITE" id="PS51841">
    <property type="entry name" value="LTD"/>
    <property type="match status" value="1"/>
</dbReference>
<evidence type="ECO:0000313" key="10">
    <source>
        <dbReference type="EMBL" id="GIX89863.1"/>
    </source>
</evidence>
<dbReference type="Gene3D" id="1.20.5.500">
    <property type="entry name" value="Single helix bin"/>
    <property type="match status" value="1"/>
</dbReference>
<evidence type="ECO:0000256" key="5">
    <source>
        <dbReference type="RuleBase" id="RU000685"/>
    </source>
</evidence>
<name>A0AAV4NYM2_9ARAC</name>
<feature type="domain" description="LTD" evidence="8">
    <location>
        <begin position="441"/>
        <end position="557"/>
    </location>
</feature>
<feature type="region of interest" description="Disordered" evidence="7">
    <location>
        <begin position="1"/>
        <end position="39"/>
    </location>
</feature>
<proteinExistence type="inferred from homology"/>
<dbReference type="Pfam" id="PF00932">
    <property type="entry name" value="LTD"/>
    <property type="match status" value="1"/>
</dbReference>
<dbReference type="GO" id="GO:0006998">
    <property type="term" value="P:nuclear envelope organization"/>
    <property type="evidence" value="ECO:0007669"/>
    <property type="project" value="TreeGrafter"/>
</dbReference>
<keyword evidence="2 6" id="KW-0175">Coiled coil</keyword>
<feature type="coiled-coil region" evidence="6">
    <location>
        <begin position="94"/>
        <end position="223"/>
    </location>
</feature>
<dbReference type="InterPro" id="IPR018039">
    <property type="entry name" value="IF_conserved"/>
</dbReference>
<dbReference type="InterPro" id="IPR001322">
    <property type="entry name" value="Lamin_tail_dom"/>
</dbReference>
<keyword evidence="3" id="KW-0539">Nucleus</keyword>
<dbReference type="EMBL" id="BPLQ01002198">
    <property type="protein sequence ID" value="GIX89863.1"/>
    <property type="molecule type" value="Genomic_DNA"/>
</dbReference>
<evidence type="ECO:0000256" key="4">
    <source>
        <dbReference type="ARBA" id="ARBA00024186"/>
    </source>
</evidence>
<dbReference type="InterPro" id="IPR039008">
    <property type="entry name" value="IF_rod_dom"/>
</dbReference>
<organism evidence="10 11">
    <name type="scientific">Caerostris darwini</name>
    <dbReference type="NCBI Taxonomy" id="1538125"/>
    <lineage>
        <taxon>Eukaryota</taxon>
        <taxon>Metazoa</taxon>
        <taxon>Ecdysozoa</taxon>
        <taxon>Arthropoda</taxon>
        <taxon>Chelicerata</taxon>
        <taxon>Arachnida</taxon>
        <taxon>Araneae</taxon>
        <taxon>Araneomorphae</taxon>
        <taxon>Entelegynae</taxon>
        <taxon>Araneoidea</taxon>
        <taxon>Araneidae</taxon>
        <taxon>Caerostris</taxon>
    </lineage>
</organism>
<dbReference type="GO" id="GO:0031507">
    <property type="term" value="P:heterochromatin formation"/>
    <property type="evidence" value="ECO:0007669"/>
    <property type="project" value="UniProtKB-ARBA"/>
</dbReference>
<evidence type="ECO:0000313" key="11">
    <source>
        <dbReference type="Proteomes" id="UP001054837"/>
    </source>
</evidence>
<dbReference type="GO" id="GO:0005200">
    <property type="term" value="F:structural constituent of cytoskeleton"/>
    <property type="evidence" value="ECO:0007669"/>
    <property type="project" value="UniProtKB-ARBA"/>
</dbReference>
<dbReference type="Pfam" id="PF00038">
    <property type="entry name" value="Filament"/>
    <property type="match status" value="1"/>
</dbReference>
<dbReference type="GO" id="GO:0051664">
    <property type="term" value="P:nuclear pore localization"/>
    <property type="evidence" value="ECO:0007669"/>
    <property type="project" value="TreeGrafter"/>
</dbReference>
<evidence type="ECO:0000256" key="2">
    <source>
        <dbReference type="ARBA" id="ARBA00023054"/>
    </source>
</evidence>
<feature type="coiled-coil region" evidence="6">
    <location>
        <begin position="41"/>
        <end position="68"/>
    </location>
</feature>
<evidence type="ECO:0000259" key="9">
    <source>
        <dbReference type="PROSITE" id="PS51842"/>
    </source>
</evidence>
<dbReference type="GO" id="GO:0007097">
    <property type="term" value="P:nuclear migration"/>
    <property type="evidence" value="ECO:0007669"/>
    <property type="project" value="TreeGrafter"/>
</dbReference>
<gene>
    <name evidence="10" type="primary">Lam</name>
    <name evidence="10" type="ORF">CDAR_9391</name>
</gene>
<dbReference type="Proteomes" id="UP001054837">
    <property type="component" value="Unassembled WGS sequence"/>
</dbReference>
<dbReference type="SUPFAM" id="SSF74853">
    <property type="entry name" value="Lamin A/C globular tail domain"/>
    <property type="match status" value="1"/>
</dbReference>
<dbReference type="PROSITE" id="PS00226">
    <property type="entry name" value="IF_ROD_1"/>
    <property type="match status" value="1"/>
</dbReference>
<evidence type="ECO:0000256" key="6">
    <source>
        <dbReference type="SAM" id="Coils"/>
    </source>
</evidence>
<keyword evidence="11" id="KW-1185">Reference proteome</keyword>
<dbReference type="PROSITE" id="PS51842">
    <property type="entry name" value="IF_ROD_2"/>
    <property type="match status" value="1"/>
</dbReference>
<protein>
    <submittedName>
        <fullName evidence="10">Lamin Dm0</fullName>
    </submittedName>
</protein>
<comment type="subcellular location">
    <subcellularLocation>
        <location evidence="4">Nucleus lamina</location>
    </subcellularLocation>
</comment>
<evidence type="ECO:0000259" key="8">
    <source>
        <dbReference type="PROSITE" id="PS51841"/>
    </source>
</evidence>
<dbReference type="PANTHER" id="PTHR45721">
    <property type="entry name" value="LAMIN DM0-RELATED"/>
    <property type="match status" value="1"/>
</dbReference>
<dbReference type="AlphaFoldDB" id="A0AAV4NYM2"/>
<feature type="coiled-coil region" evidence="6">
    <location>
        <begin position="312"/>
        <end position="406"/>
    </location>
</feature>
<dbReference type="InterPro" id="IPR036415">
    <property type="entry name" value="Lamin_tail_dom_sf"/>
</dbReference>
<feature type="domain" description="IF rod" evidence="9">
    <location>
        <begin position="44"/>
        <end position="400"/>
    </location>
</feature>
<comment type="similarity">
    <text evidence="5">Belongs to the intermediate filament family.</text>
</comment>
<dbReference type="SMART" id="SM01391">
    <property type="entry name" value="Filament"/>
    <property type="match status" value="1"/>
</dbReference>
<dbReference type="GO" id="GO:0030833">
    <property type="term" value="P:regulation of actin filament polymerization"/>
    <property type="evidence" value="ECO:0007669"/>
    <property type="project" value="UniProtKB-ARBA"/>
</dbReference>
<dbReference type="Gene3D" id="1.20.5.1160">
    <property type="entry name" value="Vasodilator-stimulated phosphoprotein"/>
    <property type="match status" value="1"/>
</dbReference>
<evidence type="ECO:0000256" key="7">
    <source>
        <dbReference type="SAM" id="MobiDB-lite"/>
    </source>
</evidence>
<feature type="compositionally biased region" description="Basic and acidic residues" evidence="7">
    <location>
        <begin position="431"/>
        <end position="440"/>
    </location>
</feature>
<comment type="caution">
    <text evidence="10">The sequence shown here is derived from an EMBL/GenBank/DDBJ whole genome shotgun (WGS) entry which is preliminary data.</text>
</comment>
<feature type="compositionally biased region" description="Basic residues" evidence="7">
    <location>
        <begin position="416"/>
        <end position="430"/>
    </location>
</feature>
<dbReference type="GO" id="GO:0007112">
    <property type="term" value="P:male meiosis cytokinesis"/>
    <property type="evidence" value="ECO:0007669"/>
    <property type="project" value="UniProtKB-ARBA"/>
</dbReference>
<dbReference type="GO" id="GO:0005638">
    <property type="term" value="C:lamin filament"/>
    <property type="evidence" value="ECO:0007669"/>
    <property type="project" value="UniProtKB-ARBA"/>
</dbReference>